<feature type="transmembrane region" description="Helical" evidence="1">
    <location>
        <begin position="110"/>
        <end position="137"/>
    </location>
</feature>
<keyword evidence="3" id="KW-1185">Reference proteome</keyword>
<protein>
    <submittedName>
        <fullName evidence="2">Uncharacterized protein</fullName>
    </submittedName>
</protein>
<feature type="transmembrane region" description="Helical" evidence="1">
    <location>
        <begin position="355"/>
        <end position="376"/>
    </location>
</feature>
<proteinExistence type="predicted"/>
<evidence type="ECO:0000313" key="2">
    <source>
        <dbReference type="EMBL" id="GIH16030.1"/>
    </source>
</evidence>
<feature type="transmembrane region" description="Helical" evidence="1">
    <location>
        <begin position="509"/>
        <end position="530"/>
    </location>
</feature>
<sequence length="688" mass="73355">MPIGSLLKGLSAGVRAVFAGIDASGDRVQQWLDRTAEGPWRVWLRPVLVSLAATVATVLLLRLLLTGLGHVGGTGRWAGAALAMVLAAVLLIAVLRNVMVAVVQPDQRRYFLIAVLTSGGALLLGVEAFASLSIALAGHAGQLWTAERYYLRQLVQAVPLLHIADRLEWTERPVLPGLGGRVLTLAFTLLVIPPLLRVGLALYEYVEKHTQDRRDASAIADRVRGVGTGLGDEGVPVVMIFAAGAGALWGVLHLGAQRPTLWSLGGLAAALTVLAALVAGVLATPLLLTLHDKRHLVAVLPAVGLVWFDSPYRRMLLPAAAHWGAWARLLATVVAFLVLLVVLNLLWADPELPDAVVGLALVLGFLGADAPVTGWLHTHFTWQPWGFPIDRPLGTAAQWFTVAYLHRAVARSMTRVPALGRYDVPDNGDGLRQDLRGYAMVAVQLVVAASAVLTLLGDAGLATARGGGSWSQATQALDAAAWQIVSSLPGPDVSGILGWRPVTDFSGRWVGLVLIMAIVATMVFAGLPLIRTVLVWARLSGQRGPGGRLAALPAMVEKDLRAVVAFLATEPQNVGQHQVFWRQTWAGNFRVTLGRSVLAAERRLVRAVADLSRMADLFGTGSPWYQAAELAVARTTDAYRAFLEARGPSRGEANPEAMAAARAALDTYARVVEGWQALLDADPVSTME</sequence>
<dbReference type="EMBL" id="BONZ01000039">
    <property type="protein sequence ID" value="GIH16030.1"/>
    <property type="molecule type" value="Genomic_DNA"/>
</dbReference>
<dbReference type="AlphaFoldDB" id="A0A8J3VRC1"/>
<feature type="transmembrane region" description="Helical" evidence="1">
    <location>
        <begin position="325"/>
        <end position="348"/>
    </location>
</feature>
<evidence type="ECO:0000256" key="1">
    <source>
        <dbReference type="SAM" id="Phobius"/>
    </source>
</evidence>
<accession>A0A8J3VRC1</accession>
<keyword evidence="1" id="KW-0472">Membrane</keyword>
<organism evidence="2 3">
    <name type="scientific">Rugosimonospora africana</name>
    <dbReference type="NCBI Taxonomy" id="556532"/>
    <lineage>
        <taxon>Bacteria</taxon>
        <taxon>Bacillati</taxon>
        <taxon>Actinomycetota</taxon>
        <taxon>Actinomycetes</taxon>
        <taxon>Micromonosporales</taxon>
        <taxon>Micromonosporaceae</taxon>
        <taxon>Rugosimonospora</taxon>
    </lineage>
</organism>
<feature type="transmembrane region" description="Helical" evidence="1">
    <location>
        <begin position="43"/>
        <end position="65"/>
    </location>
</feature>
<feature type="transmembrane region" description="Helical" evidence="1">
    <location>
        <begin position="77"/>
        <end position="98"/>
    </location>
</feature>
<comment type="caution">
    <text evidence="2">The sequence shown here is derived from an EMBL/GenBank/DDBJ whole genome shotgun (WGS) entry which is preliminary data.</text>
</comment>
<feature type="transmembrane region" description="Helical" evidence="1">
    <location>
        <begin position="184"/>
        <end position="206"/>
    </location>
</feature>
<keyword evidence="1" id="KW-1133">Transmembrane helix</keyword>
<feature type="transmembrane region" description="Helical" evidence="1">
    <location>
        <begin position="264"/>
        <end position="288"/>
    </location>
</feature>
<name>A0A8J3VRC1_9ACTN</name>
<gene>
    <name evidence="2" type="ORF">Raf01_42020</name>
</gene>
<feature type="transmembrane region" description="Helical" evidence="1">
    <location>
        <begin position="435"/>
        <end position="456"/>
    </location>
</feature>
<reference evidence="2" key="1">
    <citation type="submission" date="2021-01" db="EMBL/GenBank/DDBJ databases">
        <title>Whole genome shotgun sequence of Rugosimonospora africana NBRC 104875.</title>
        <authorList>
            <person name="Komaki H."/>
            <person name="Tamura T."/>
        </authorList>
    </citation>
    <scope>NUCLEOTIDE SEQUENCE</scope>
    <source>
        <strain evidence="2">NBRC 104875</strain>
    </source>
</reference>
<dbReference type="Proteomes" id="UP000642748">
    <property type="component" value="Unassembled WGS sequence"/>
</dbReference>
<feature type="transmembrane region" description="Helical" evidence="1">
    <location>
        <begin position="295"/>
        <end position="313"/>
    </location>
</feature>
<keyword evidence="1" id="KW-0812">Transmembrane</keyword>
<evidence type="ECO:0000313" key="3">
    <source>
        <dbReference type="Proteomes" id="UP000642748"/>
    </source>
</evidence>
<feature type="transmembrane region" description="Helical" evidence="1">
    <location>
        <begin position="234"/>
        <end position="252"/>
    </location>
</feature>
<dbReference type="RefSeq" id="WP_203919632.1">
    <property type="nucleotide sequence ID" value="NZ_BONZ01000039.1"/>
</dbReference>